<reference evidence="1 2" key="1">
    <citation type="submission" date="2016-09" db="EMBL/GenBank/DDBJ databases">
        <title>Genomic analysis reveals versatility of anaerobic energy metabolism of Geosporobacter ferrireducens IRF9 of phylum Firmicutes.</title>
        <authorList>
            <person name="Kim S.-J."/>
        </authorList>
    </citation>
    <scope>NUCLEOTIDE SEQUENCE [LARGE SCALE GENOMIC DNA]</scope>
    <source>
        <strain evidence="1 2">IRF9</strain>
    </source>
</reference>
<keyword evidence="2" id="KW-1185">Reference proteome</keyword>
<dbReference type="KEGG" id="gfe:Gferi_07970"/>
<proteinExistence type="predicted"/>
<name>A0A1D8GF33_9FIRM</name>
<accession>A0A1D8GF33</accession>
<protein>
    <submittedName>
        <fullName evidence="1">Uncharacterized protein</fullName>
    </submittedName>
</protein>
<dbReference type="EMBL" id="CP017269">
    <property type="protein sequence ID" value="AOT69516.1"/>
    <property type="molecule type" value="Genomic_DNA"/>
</dbReference>
<organism evidence="1 2">
    <name type="scientific">Geosporobacter ferrireducens</name>
    <dbReference type="NCBI Taxonomy" id="1424294"/>
    <lineage>
        <taxon>Bacteria</taxon>
        <taxon>Bacillati</taxon>
        <taxon>Bacillota</taxon>
        <taxon>Clostridia</taxon>
        <taxon>Peptostreptococcales</taxon>
        <taxon>Thermotaleaceae</taxon>
        <taxon>Geosporobacter</taxon>
    </lineage>
</organism>
<dbReference type="STRING" id="1424294.Gferi_07970"/>
<gene>
    <name evidence="1" type="ORF">Gferi_07970</name>
</gene>
<dbReference type="Proteomes" id="UP000095743">
    <property type="component" value="Chromosome"/>
</dbReference>
<evidence type="ECO:0000313" key="1">
    <source>
        <dbReference type="EMBL" id="AOT69516.1"/>
    </source>
</evidence>
<evidence type="ECO:0000313" key="2">
    <source>
        <dbReference type="Proteomes" id="UP000095743"/>
    </source>
</evidence>
<dbReference type="AlphaFoldDB" id="A0A1D8GF33"/>
<sequence>MIILATLDEKNGKTIAPSIRTNQTPNRNQESLVSLFLFNSSLFSIKELNINWLLRLTSKNKTIYPTAETTSPKLLPTHFVKIGSSDKKNRNSRLGQINRVLPAIAFLRVF</sequence>